<reference evidence="1" key="1">
    <citation type="submission" date="2019-03" db="EMBL/GenBank/DDBJ databases">
        <title>Lake Tanganyika Metagenome-Assembled Genomes (MAGs).</title>
        <authorList>
            <person name="Tran P."/>
        </authorList>
    </citation>
    <scope>NUCLEOTIDE SEQUENCE</scope>
    <source>
        <strain evidence="1">K_DeepCast_150m_m2_040</strain>
    </source>
</reference>
<dbReference type="Pfam" id="PF05635">
    <property type="entry name" value="23S_rRNA_IVP"/>
    <property type="match status" value="1"/>
</dbReference>
<organism evidence="1 2">
    <name type="scientific">candidate division WOR-3 bacterium</name>
    <dbReference type="NCBI Taxonomy" id="2052148"/>
    <lineage>
        <taxon>Bacteria</taxon>
        <taxon>Bacteria division WOR-3</taxon>
    </lineage>
</organism>
<dbReference type="SUPFAM" id="SSF158446">
    <property type="entry name" value="IVS-encoded protein-like"/>
    <property type="match status" value="1"/>
</dbReference>
<dbReference type="EMBL" id="VGIR01000133">
    <property type="protein sequence ID" value="MBM3332771.1"/>
    <property type="molecule type" value="Genomic_DNA"/>
</dbReference>
<proteinExistence type="predicted"/>
<dbReference type="InterPro" id="IPR012657">
    <property type="entry name" value="23S_rRNA-intervening_sequence"/>
</dbReference>
<evidence type="ECO:0000313" key="1">
    <source>
        <dbReference type="EMBL" id="MBM3332771.1"/>
    </source>
</evidence>
<sequence>MIDLDGRLLDFAASVMGLSDRLRRTSAGRYISDQLMRASASAGANYQEACGAESRADFVHKLQLVLKEVRESGYWLRLIARSRLVAPDSLAALLDECQQLVRIIAKSVVTAKSRGK</sequence>
<evidence type="ECO:0000313" key="2">
    <source>
        <dbReference type="Proteomes" id="UP000779900"/>
    </source>
</evidence>
<dbReference type="AlphaFoldDB" id="A0A938BR45"/>
<accession>A0A938BR45</accession>
<gene>
    <name evidence="1" type="ORF">FJY68_13150</name>
</gene>
<dbReference type="Proteomes" id="UP000779900">
    <property type="component" value="Unassembled WGS sequence"/>
</dbReference>
<dbReference type="PANTHER" id="PTHR38471">
    <property type="entry name" value="FOUR HELIX BUNDLE PROTEIN"/>
    <property type="match status" value="1"/>
</dbReference>
<dbReference type="Gene3D" id="1.20.1440.60">
    <property type="entry name" value="23S rRNA-intervening sequence"/>
    <property type="match status" value="1"/>
</dbReference>
<dbReference type="PIRSF" id="PIRSF035652">
    <property type="entry name" value="CHP02436"/>
    <property type="match status" value="1"/>
</dbReference>
<comment type="caution">
    <text evidence="1">The sequence shown here is derived from an EMBL/GenBank/DDBJ whole genome shotgun (WGS) entry which is preliminary data.</text>
</comment>
<dbReference type="InterPro" id="IPR036583">
    <property type="entry name" value="23S_rRNA_IVS_sf"/>
</dbReference>
<dbReference type="NCBIfam" id="TIGR02436">
    <property type="entry name" value="four helix bundle protein"/>
    <property type="match status" value="1"/>
</dbReference>
<name>A0A938BR45_UNCW3</name>
<dbReference type="PANTHER" id="PTHR38471:SF2">
    <property type="entry name" value="FOUR HELIX BUNDLE PROTEIN"/>
    <property type="match status" value="1"/>
</dbReference>
<protein>
    <submittedName>
        <fullName evidence="1">Four helix bundle protein</fullName>
    </submittedName>
</protein>